<feature type="compositionally biased region" description="Basic and acidic residues" evidence="2">
    <location>
        <begin position="333"/>
        <end position="354"/>
    </location>
</feature>
<keyword evidence="3" id="KW-1133">Transmembrane helix</keyword>
<reference evidence="4" key="1">
    <citation type="submission" date="2021-01" db="EMBL/GenBank/DDBJ databases">
        <authorList>
            <person name="Corre E."/>
            <person name="Pelletier E."/>
            <person name="Niang G."/>
            <person name="Scheremetjew M."/>
            <person name="Finn R."/>
            <person name="Kale V."/>
            <person name="Holt S."/>
            <person name="Cochrane G."/>
            <person name="Meng A."/>
            <person name="Brown T."/>
            <person name="Cohen L."/>
        </authorList>
    </citation>
    <scope>NUCLEOTIDE SEQUENCE</scope>
    <source>
        <strain evidence="4">CCAC1681</strain>
    </source>
</reference>
<organism evidence="4">
    <name type="scientific">Micromonas pusilla</name>
    <name type="common">Picoplanktonic green alga</name>
    <name type="synonym">Chromulina pusilla</name>
    <dbReference type="NCBI Taxonomy" id="38833"/>
    <lineage>
        <taxon>Eukaryota</taxon>
        <taxon>Viridiplantae</taxon>
        <taxon>Chlorophyta</taxon>
        <taxon>Mamiellophyceae</taxon>
        <taxon>Mamiellales</taxon>
        <taxon>Mamiellaceae</taxon>
        <taxon>Micromonas</taxon>
    </lineage>
</organism>
<evidence type="ECO:0000313" key="4">
    <source>
        <dbReference type="EMBL" id="CAD8442208.1"/>
    </source>
</evidence>
<keyword evidence="3" id="KW-0472">Membrane</keyword>
<evidence type="ECO:0000256" key="2">
    <source>
        <dbReference type="SAM" id="MobiDB-lite"/>
    </source>
</evidence>
<keyword evidence="1" id="KW-0175">Coiled coil</keyword>
<feature type="transmembrane region" description="Helical" evidence="3">
    <location>
        <begin position="304"/>
        <end position="323"/>
    </location>
</feature>
<evidence type="ECO:0000256" key="3">
    <source>
        <dbReference type="SAM" id="Phobius"/>
    </source>
</evidence>
<dbReference type="AlphaFoldDB" id="A0A7S0D5M5"/>
<feature type="transmembrane region" description="Helical" evidence="3">
    <location>
        <begin position="259"/>
        <end position="278"/>
    </location>
</feature>
<name>A0A7S0D5M5_MICPS</name>
<feature type="transmembrane region" description="Helical" evidence="3">
    <location>
        <begin position="117"/>
        <end position="139"/>
    </location>
</feature>
<protein>
    <recommendedName>
        <fullName evidence="5">DUF4203 domain-containing protein</fullName>
    </recommendedName>
</protein>
<feature type="transmembrane region" description="Helical" evidence="3">
    <location>
        <begin position="232"/>
        <end position="252"/>
    </location>
</feature>
<feature type="transmembrane region" description="Helical" evidence="3">
    <location>
        <begin position="180"/>
        <end position="198"/>
    </location>
</feature>
<evidence type="ECO:0008006" key="5">
    <source>
        <dbReference type="Google" id="ProtNLM"/>
    </source>
</evidence>
<evidence type="ECO:0000256" key="1">
    <source>
        <dbReference type="SAM" id="Coils"/>
    </source>
</evidence>
<accession>A0A7S0D5M5</accession>
<gene>
    <name evidence="4" type="ORF">MSP1401_LOCUS7266</name>
</gene>
<keyword evidence="3" id="KW-0812">Transmembrane</keyword>
<dbReference type="EMBL" id="HBEN01008740">
    <property type="protein sequence ID" value="CAD8442208.1"/>
    <property type="molecule type" value="Transcribed_RNA"/>
</dbReference>
<feature type="region of interest" description="Disordered" evidence="2">
    <location>
        <begin position="327"/>
        <end position="354"/>
    </location>
</feature>
<feature type="transmembrane region" description="Helical" evidence="3">
    <location>
        <begin position="151"/>
        <end position="174"/>
    </location>
</feature>
<feature type="coiled-coil region" evidence="1">
    <location>
        <begin position="48"/>
        <end position="75"/>
    </location>
</feature>
<sequence>MGYSSLHDAVMDASVTHVMNQMSTGDVDAAASNAGYVESAPVSEEEGYDQLRDSIDEQIAALVATKEQVNQAEATNDPALLKAASASLTASLDNSTAFWEVQTEGDGPVPVPYERVIVYPCEGFCVTDLMALVVLATALTFITTGEKLHKYLICAMGMTIGTFAGLFYCAQLGIEEDKPKWSVSLAAGLALWIAVMFVESIVFNALSMGIGGGVCMIGYSVVIQYIPPQPEYYMFITIGVGVVVGYFCSNIVKAAALKVIYSVMGGFLTGSCVSYLFWKLHMTQGDLWLDNLVSHGVGLDLSKWQTLTCVGVMVVASFAGVMIQNATAKKGGKKDDKKKPAKDEEAGYGATDKK</sequence>
<proteinExistence type="predicted"/>